<sequence>MSLTSAECGVSVGDEVPKSRDDRFECPAVRASILLGLAGLHELGTPDDERTKAVYEIDGPICLHLREQSENPDSYLNFACPEIRRRAIAEICEMASAGYSASDLREALRLVHPLFRRQAEFDVWDILHPPAPAAPTMLT</sequence>
<dbReference type="AlphaFoldDB" id="A0A1F7HGD7"/>
<organism evidence="1 2">
    <name type="scientific">Candidatus Roizmanbacteria bacterium RIFCSPHIGHO2_02_FULL_43_11</name>
    <dbReference type="NCBI Taxonomy" id="1802043"/>
    <lineage>
        <taxon>Bacteria</taxon>
        <taxon>Candidatus Roizmaniibacteriota</taxon>
    </lineage>
</organism>
<dbReference type="EMBL" id="MFZT01000030">
    <property type="protein sequence ID" value="OGK30300.1"/>
    <property type="molecule type" value="Genomic_DNA"/>
</dbReference>
<comment type="caution">
    <text evidence="1">The sequence shown here is derived from an EMBL/GenBank/DDBJ whole genome shotgun (WGS) entry which is preliminary data.</text>
</comment>
<accession>A0A1F7HGD7</accession>
<proteinExistence type="predicted"/>
<reference evidence="1 2" key="1">
    <citation type="journal article" date="2016" name="Nat. Commun.">
        <title>Thousands of microbial genomes shed light on interconnected biogeochemical processes in an aquifer system.</title>
        <authorList>
            <person name="Anantharaman K."/>
            <person name="Brown C.T."/>
            <person name="Hug L.A."/>
            <person name="Sharon I."/>
            <person name="Castelle C.J."/>
            <person name="Probst A.J."/>
            <person name="Thomas B.C."/>
            <person name="Singh A."/>
            <person name="Wilkins M.J."/>
            <person name="Karaoz U."/>
            <person name="Brodie E.L."/>
            <person name="Williams K.H."/>
            <person name="Hubbard S.S."/>
            <person name="Banfield J.F."/>
        </authorList>
    </citation>
    <scope>NUCLEOTIDE SEQUENCE [LARGE SCALE GENOMIC DNA]</scope>
</reference>
<evidence type="ECO:0000313" key="2">
    <source>
        <dbReference type="Proteomes" id="UP000178098"/>
    </source>
</evidence>
<gene>
    <name evidence="1" type="ORF">A3D08_03285</name>
</gene>
<protein>
    <submittedName>
        <fullName evidence="1">Uncharacterized protein</fullName>
    </submittedName>
</protein>
<evidence type="ECO:0000313" key="1">
    <source>
        <dbReference type="EMBL" id="OGK30300.1"/>
    </source>
</evidence>
<dbReference type="Proteomes" id="UP000178098">
    <property type="component" value="Unassembled WGS sequence"/>
</dbReference>
<name>A0A1F7HGD7_9BACT</name>